<sequence>MKLQQQVRDLLGPADPARDAVVAPAPLTAHDVILRAEDATATPGGPAGRNASRRTVLVGAAAAVAVLGSAGVAQVLRNGAPTGAVPAQPLAGTVLEPVAYEVPAGVPAGPHLRALAARLVDGPPDESRGYYSYQRTRSWGGFATVSPEGYMMSFVRETREWVADDGRRWQDTTPLGVEFPDAASREYWSARPQSPSADPSATRPPEGIREIPRDLVERRLPADRAELARWLRADRPAGELAMRTYQLYSSFLVPRRTRADLLTILAEKPGFVWHGRVVDRAGRRGVAVTAELVPPPGQSPQRAQMLLVFHPSTGELLAYEYLETAPKHRVLHYLLVLDARRTDTVS</sequence>
<dbReference type="NCBIfam" id="NF038083">
    <property type="entry name" value="CU044_5270_fam"/>
    <property type="match status" value="1"/>
</dbReference>
<proteinExistence type="predicted"/>
<dbReference type="AlphaFoldDB" id="A0A420F5B6"/>
<comment type="caution">
    <text evidence="2">The sequence shown here is derived from an EMBL/GenBank/DDBJ whole genome shotgun (WGS) entry which is preliminary data.</text>
</comment>
<dbReference type="Proteomes" id="UP000285744">
    <property type="component" value="Unassembled WGS sequence"/>
</dbReference>
<dbReference type="RefSeq" id="WP_120327599.1">
    <property type="nucleotide sequence ID" value="NZ_RAQQ01000004.1"/>
</dbReference>
<dbReference type="InterPro" id="IPR047789">
    <property type="entry name" value="CU044_5270-like"/>
</dbReference>
<dbReference type="OrthoDB" id="5176520at2"/>
<evidence type="ECO:0008006" key="4">
    <source>
        <dbReference type="Google" id="ProtNLM"/>
    </source>
</evidence>
<protein>
    <recommendedName>
        <fullName evidence="4">CU044_5270 family protein</fullName>
    </recommendedName>
</protein>
<accession>A0A420F5B6</accession>
<reference evidence="2 3" key="1">
    <citation type="journal article" date="2018" name="Int. J. Syst. Evol. Microbiol.">
        <title>Micromonospora globbae sp. nov., an endophytic actinomycete isolated from roots of Globba winitii C. H. Wright.</title>
        <authorList>
            <person name="Kuncharoen N."/>
            <person name="Pittayakhajonwut P."/>
            <person name="Tanasupawat S."/>
        </authorList>
    </citation>
    <scope>NUCLEOTIDE SEQUENCE [LARGE SCALE GENOMIC DNA]</scope>
    <source>
        <strain evidence="2 3">WPS1-2</strain>
    </source>
</reference>
<evidence type="ECO:0000313" key="3">
    <source>
        <dbReference type="Proteomes" id="UP000285744"/>
    </source>
</evidence>
<evidence type="ECO:0000313" key="2">
    <source>
        <dbReference type="EMBL" id="RKF28111.1"/>
    </source>
</evidence>
<name>A0A420F5B6_9ACTN</name>
<feature type="region of interest" description="Disordered" evidence="1">
    <location>
        <begin position="187"/>
        <end position="207"/>
    </location>
</feature>
<dbReference type="EMBL" id="RAQQ01000004">
    <property type="protein sequence ID" value="RKF28111.1"/>
    <property type="molecule type" value="Genomic_DNA"/>
</dbReference>
<gene>
    <name evidence="2" type="ORF">D7I43_07180</name>
</gene>
<organism evidence="2 3">
    <name type="scientific">Micromonospora globbae</name>
    <dbReference type="NCBI Taxonomy" id="1894969"/>
    <lineage>
        <taxon>Bacteria</taxon>
        <taxon>Bacillati</taxon>
        <taxon>Actinomycetota</taxon>
        <taxon>Actinomycetes</taxon>
        <taxon>Micromonosporales</taxon>
        <taxon>Micromonosporaceae</taxon>
        <taxon>Micromonospora</taxon>
    </lineage>
</organism>
<evidence type="ECO:0000256" key="1">
    <source>
        <dbReference type="SAM" id="MobiDB-lite"/>
    </source>
</evidence>